<dbReference type="GO" id="GO:0008519">
    <property type="term" value="F:ammonium channel activity"/>
    <property type="evidence" value="ECO:0007669"/>
    <property type="project" value="InterPro"/>
</dbReference>
<dbReference type="EMBL" id="BOON01000005">
    <property type="protein sequence ID" value="GII20899.1"/>
    <property type="molecule type" value="Genomic_DNA"/>
</dbReference>
<evidence type="ECO:0000256" key="3">
    <source>
        <dbReference type="ARBA" id="ARBA00022448"/>
    </source>
</evidence>
<dbReference type="SUPFAM" id="SSF111352">
    <property type="entry name" value="Ammonium transporter"/>
    <property type="match status" value="1"/>
</dbReference>
<evidence type="ECO:0000256" key="8">
    <source>
        <dbReference type="ARBA" id="ARBA00050025"/>
    </source>
</evidence>
<proteinExistence type="inferred from homology"/>
<keyword evidence="4 9" id="KW-0812">Transmembrane</keyword>
<evidence type="ECO:0000313" key="12">
    <source>
        <dbReference type="Proteomes" id="UP000599074"/>
    </source>
</evidence>
<comment type="similarity">
    <text evidence="2 9">Belongs to the ammonia transporter channel (TC 1.A.11.2) family.</text>
</comment>
<keyword evidence="12" id="KW-1185">Reference proteome</keyword>
<feature type="transmembrane region" description="Helical" evidence="9">
    <location>
        <begin position="136"/>
        <end position="157"/>
    </location>
</feature>
<evidence type="ECO:0000256" key="4">
    <source>
        <dbReference type="ARBA" id="ARBA00022692"/>
    </source>
</evidence>
<dbReference type="RefSeq" id="WP_203935396.1">
    <property type="nucleotide sequence ID" value="NZ_BOON01000005.1"/>
</dbReference>
<evidence type="ECO:0000313" key="11">
    <source>
        <dbReference type="EMBL" id="GII20899.1"/>
    </source>
</evidence>
<comment type="subcellular location">
    <subcellularLocation>
        <location evidence="9">Cell membrane</location>
        <topology evidence="9">Multi-pass membrane protein</topology>
    </subcellularLocation>
    <subcellularLocation>
        <location evidence="1">Membrane</location>
        <topology evidence="1">Multi-pass membrane protein</topology>
    </subcellularLocation>
</comment>
<evidence type="ECO:0000256" key="1">
    <source>
        <dbReference type="ARBA" id="ARBA00004141"/>
    </source>
</evidence>
<evidence type="ECO:0000256" key="7">
    <source>
        <dbReference type="ARBA" id="ARBA00023177"/>
    </source>
</evidence>
<keyword evidence="5 9" id="KW-1133">Transmembrane helix</keyword>
<gene>
    <name evidence="11" type="primary">amtB_2</name>
    <name evidence="11" type="ORF">Pme01_04960</name>
</gene>
<dbReference type="Pfam" id="PF00909">
    <property type="entry name" value="Ammonium_transp"/>
    <property type="match status" value="1"/>
</dbReference>
<feature type="transmembrane region" description="Helical" evidence="9">
    <location>
        <begin position="292"/>
        <end position="311"/>
    </location>
</feature>
<feature type="transmembrane region" description="Helical" evidence="9">
    <location>
        <begin position="231"/>
        <end position="256"/>
    </location>
</feature>
<evidence type="ECO:0000256" key="9">
    <source>
        <dbReference type="RuleBase" id="RU362002"/>
    </source>
</evidence>
<feature type="transmembrane region" description="Helical" evidence="9">
    <location>
        <begin position="169"/>
        <end position="193"/>
    </location>
</feature>
<dbReference type="AlphaFoldDB" id="A0A8J3WZ71"/>
<dbReference type="InterPro" id="IPR018047">
    <property type="entry name" value="Ammonium_transpt_CS"/>
</dbReference>
<feature type="transmembrane region" description="Helical" evidence="9">
    <location>
        <begin position="104"/>
        <end position="124"/>
    </location>
</feature>
<dbReference type="InterPro" id="IPR001905">
    <property type="entry name" value="Ammonium_transpt"/>
</dbReference>
<dbReference type="Proteomes" id="UP000599074">
    <property type="component" value="Unassembled WGS sequence"/>
</dbReference>
<keyword evidence="6 9" id="KW-0472">Membrane</keyword>
<protein>
    <recommendedName>
        <fullName evidence="8 9">Ammonium transporter</fullName>
    </recommendedName>
</protein>
<dbReference type="Gene3D" id="1.10.3430.10">
    <property type="entry name" value="Ammonium transporter AmtB like domains"/>
    <property type="match status" value="1"/>
</dbReference>
<dbReference type="GO" id="GO:0005886">
    <property type="term" value="C:plasma membrane"/>
    <property type="evidence" value="ECO:0007669"/>
    <property type="project" value="UniProtKB-SubCell"/>
</dbReference>
<dbReference type="InterPro" id="IPR029020">
    <property type="entry name" value="Ammonium/urea_transptr"/>
</dbReference>
<dbReference type="NCBIfam" id="TIGR00836">
    <property type="entry name" value="amt"/>
    <property type="match status" value="1"/>
</dbReference>
<dbReference type="InterPro" id="IPR024041">
    <property type="entry name" value="NH4_transpt_AmtB-like_dom"/>
</dbReference>
<organism evidence="11 12">
    <name type="scientific">Planosporangium mesophilum</name>
    <dbReference type="NCBI Taxonomy" id="689768"/>
    <lineage>
        <taxon>Bacteria</taxon>
        <taxon>Bacillati</taxon>
        <taxon>Actinomycetota</taxon>
        <taxon>Actinomycetes</taxon>
        <taxon>Micromonosporales</taxon>
        <taxon>Micromonosporaceae</taxon>
        <taxon>Planosporangium</taxon>
    </lineage>
</organism>
<feature type="domain" description="Ammonium transporter AmtB-like" evidence="10">
    <location>
        <begin position="14"/>
        <end position="415"/>
    </location>
</feature>
<dbReference type="PANTHER" id="PTHR43029:SF10">
    <property type="entry name" value="AMMONIUM TRANSPORTER MEP2"/>
    <property type="match status" value="1"/>
</dbReference>
<evidence type="ECO:0000256" key="6">
    <source>
        <dbReference type="ARBA" id="ARBA00023136"/>
    </source>
</evidence>
<keyword evidence="3 9" id="KW-0813">Transport</keyword>
<sequence length="452" mass="46577">MNPGQGSWDVGATAWVLTCTALVLVMIPGVAFFYGGLVRQKNVLGMIMQSFAAMGVVSLLWVAVGFSVAFGSGRWLGGFGLAGLAEPWITSPAGRLPGFPHLDVPVLAFVAFQMMVAIVTPVLATGATAERWRFGAYVVFVALWTVLGYAPVAHWVFAPNGWAHRLGVLDFAGGTVVHANAGAAALAMAWVLGRRRGWPQEQQRPHNLPLVMIGTALLWFGWFGLTGGSALAANGVAATAVVNTQVAAAAALLAWVGIERLRFGKGTTLGAASGAIAGLVAVTPAAGYVTPLGAIAIGLLGGTICQLAVGLKSWFNLDDSLDVVAVHLGGGVVGTLAVGLFATTMVNPDGGDGLFYGGGYRLMGAQFVTLCAVVAYSLVLTGLLGSLTNRLLGNRVGPREEAVGLDLSQHGESAYEITSERGQAGEITAGRDRAGAPVPVPVASAVARIRHR</sequence>
<accession>A0A8J3WZ71</accession>
<name>A0A8J3WZ71_9ACTN</name>
<comment type="caution">
    <text evidence="11">The sequence shown here is derived from an EMBL/GenBank/DDBJ whole genome shotgun (WGS) entry which is preliminary data.</text>
</comment>
<feature type="transmembrane region" description="Helical" evidence="9">
    <location>
        <begin position="12"/>
        <end position="38"/>
    </location>
</feature>
<dbReference type="PROSITE" id="PS01219">
    <property type="entry name" value="AMMONIUM_TRANSP"/>
    <property type="match status" value="1"/>
</dbReference>
<feature type="transmembrane region" description="Helical" evidence="9">
    <location>
        <begin position="268"/>
        <end position="286"/>
    </location>
</feature>
<feature type="transmembrane region" description="Helical" evidence="9">
    <location>
        <begin position="50"/>
        <end position="70"/>
    </location>
</feature>
<reference evidence="11" key="1">
    <citation type="submission" date="2021-01" db="EMBL/GenBank/DDBJ databases">
        <title>Whole genome shotgun sequence of Planosporangium mesophilum NBRC 109066.</title>
        <authorList>
            <person name="Komaki H."/>
            <person name="Tamura T."/>
        </authorList>
    </citation>
    <scope>NUCLEOTIDE SEQUENCE</scope>
    <source>
        <strain evidence="11">NBRC 109066</strain>
    </source>
</reference>
<evidence type="ECO:0000256" key="2">
    <source>
        <dbReference type="ARBA" id="ARBA00005887"/>
    </source>
</evidence>
<feature type="transmembrane region" description="Helical" evidence="9">
    <location>
        <begin position="323"/>
        <end position="343"/>
    </location>
</feature>
<evidence type="ECO:0000259" key="10">
    <source>
        <dbReference type="Pfam" id="PF00909"/>
    </source>
</evidence>
<feature type="transmembrane region" description="Helical" evidence="9">
    <location>
        <begin position="205"/>
        <end position="225"/>
    </location>
</feature>
<keyword evidence="7 9" id="KW-0924">Ammonia transport</keyword>
<feature type="transmembrane region" description="Helical" evidence="9">
    <location>
        <begin position="363"/>
        <end position="385"/>
    </location>
</feature>
<evidence type="ECO:0000256" key="5">
    <source>
        <dbReference type="ARBA" id="ARBA00022989"/>
    </source>
</evidence>
<dbReference type="PANTHER" id="PTHR43029">
    <property type="entry name" value="AMMONIUM TRANSPORTER MEP2"/>
    <property type="match status" value="1"/>
</dbReference>